<evidence type="ECO:0008006" key="4">
    <source>
        <dbReference type="Google" id="ProtNLM"/>
    </source>
</evidence>
<gene>
    <name evidence="2" type="ORF">BDW59DRAFT_147850</name>
</gene>
<protein>
    <recommendedName>
        <fullName evidence="4">LITAF domain-containing protein</fullName>
    </recommendedName>
</protein>
<sequence length="119" mass="12861">MSISWQFKPTHLVLIIARQLYSAPGNREHELYDECSLSGDVARGLITTSCPVCAGNTVPGPLTTHEKGYSEDEPVFQPAIMVMLTCSGLTGIALVIACRRCFVFGQGPVKFCNGPMQAI</sequence>
<keyword evidence="1" id="KW-0812">Transmembrane</keyword>
<evidence type="ECO:0000313" key="2">
    <source>
        <dbReference type="EMBL" id="KAL2824112.1"/>
    </source>
</evidence>
<evidence type="ECO:0000256" key="1">
    <source>
        <dbReference type="SAM" id="Phobius"/>
    </source>
</evidence>
<keyword evidence="1" id="KW-1133">Transmembrane helix</keyword>
<evidence type="ECO:0000313" key="3">
    <source>
        <dbReference type="Proteomes" id="UP001610335"/>
    </source>
</evidence>
<name>A0ABR4IAY4_9EURO</name>
<dbReference type="EMBL" id="JBFXLS010000046">
    <property type="protein sequence ID" value="KAL2824112.1"/>
    <property type="molecule type" value="Genomic_DNA"/>
</dbReference>
<keyword evidence="3" id="KW-1185">Reference proteome</keyword>
<feature type="non-terminal residue" evidence="2">
    <location>
        <position position="119"/>
    </location>
</feature>
<accession>A0ABR4IAY4</accession>
<organism evidence="2 3">
    <name type="scientific">Aspergillus cavernicola</name>
    <dbReference type="NCBI Taxonomy" id="176166"/>
    <lineage>
        <taxon>Eukaryota</taxon>
        <taxon>Fungi</taxon>
        <taxon>Dikarya</taxon>
        <taxon>Ascomycota</taxon>
        <taxon>Pezizomycotina</taxon>
        <taxon>Eurotiomycetes</taxon>
        <taxon>Eurotiomycetidae</taxon>
        <taxon>Eurotiales</taxon>
        <taxon>Aspergillaceae</taxon>
        <taxon>Aspergillus</taxon>
        <taxon>Aspergillus subgen. Nidulantes</taxon>
    </lineage>
</organism>
<proteinExistence type="predicted"/>
<reference evidence="2 3" key="1">
    <citation type="submission" date="2024-07" db="EMBL/GenBank/DDBJ databases">
        <title>Section-level genome sequencing and comparative genomics of Aspergillus sections Usti and Cavernicolus.</title>
        <authorList>
            <consortium name="Lawrence Berkeley National Laboratory"/>
            <person name="Nybo J.L."/>
            <person name="Vesth T.C."/>
            <person name="Theobald S."/>
            <person name="Frisvad J.C."/>
            <person name="Larsen T.O."/>
            <person name="Kjaerboelling I."/>
            <person name="Rothschild-Mancinelli K."/>
            <person name="Lyhne E.K."/>
            <person name="Kogle M.E."/>
            <person name="Barry K."/>
            <person name="Clum A."/>
            <person name="Na H."/>
            <person name="Ledsgaard L."/>
            <person name="Lin J."/>
            <person name="Lipzen A."/>
            <person name="Kuo A."/>
            <person name="Riley R."/>
            <person name="Mondo S."/>
            <person name="LaButti K."/>
            <person name="Haridas S."/>
            <person name="Pangalinan J."/>
            <person name="Salamov A.A."/>
            <person name="Simmons B.A."/>
            <person name="Magnuson J.K."/>
            <person name="Chen J."/>
            <person name="Drula E."/>
            <person name="Henrissat B."/>
            <person name="Wiebenga A."/>
            <person name="Lubbers R.J."/>
            <person name="Gomes A.C."/>
            <person name="Makela M.R."/>
            <person name="Stajich J."/>
            <person name="Grigoriev I.V."/>
            <person name="Mortensen U.H."/>
            <person name="De vries R.P."/>
            <person name="Baker S.E."/>
            <person name="Andersen M.R."/>
        </authorList>
    </citation>
    <scope>NUCLEOTIDE SEQUENCE [LARGE SCALE GENOMIC DNA]</scope>
    <source>
        <strain evidence="2 3">CBS 600.67</strain>
    </source>
</reference>
<dbReference type="Proteomes" id="UP001610335">
    <property type="component" value="Unassembled WGS sequence"/>
</dbReference>
<comment type="caution">
    <text evidence="2">The sequence shown here is derived from an EMBL/GenBank/DDBJ whole genome shotgun (WGS) entry which is preliminary data.</text>
</comment>
<keyword evidence="1" id="KW-0472">Membrane</keyword>
<feature type="transmembrane region" description="Helical" evidence="1">
    <location>
        <begin position="75"/>
        <end position="97"/>
    </location>
</feature>